<evidence type="ECO:0000256" key="5">
    <source>
        <dbReference type="SAM" id="MobiDB-lite"/>
    </source>
</evidence>
<feature type="compositionally biased region" description="Acidic residues" evidence="5">
    <location>
        <begin position="195"/>
        <end position="204"/>
    </location>
</feature>
<keyword evidence="4" id="KW-0067">ATP-binding</keyword>
<feature type="compositionally biased region" description="Polar residues" evidence="5">
    <location>
        <begin position="289"/>
        <end position="311"/>
    </location>
</feature>
<feature type="region of interest" description="Disordered" evidence="5">
    <location>
        <begin position="13"/>
        <end position="61"/>
    </location>
</feature>
<feature type="region of interest" description="Disordered" evidence="5">
    <location>
        <begin position="419"/>
        <end position="452"/>
    </location>
</feature>
<dbReference type="SUPFAM" id="SSF52540">
    <property type="entry name" value="P-loop containing nucleoside triphosphate hydrolases"/>
    <property type="match status" value="1"/>
</dbReference>
<evidence type="ECO:0000313" key="8">
    <source>
        <dbReference type="Proteomes" id="UP001530315"/>
    </source>
</evidence>
<evidence type="ECO:0000256" key="2">
    <source>
        <dbReference type="ARBA" id="ARBA00022741"/>
    </source>
</evidence>
<dbReference type="PANTHER" id="PTHR45644:SF56">
    <property type="entry name" value="AAA ATPASE, PUTATIVE (AFU_ORTHOLOGUE AFUA_2G12920)-RELATED"/>
    <property type="match status" value="1"/>
</dbReference>
<dbReference type="Gene3D" id="1.10.8.60">
    <property type="match status" value="1"/>
</dbReference>
<feature type="domain" description="AAA+ ATPase" evidence="6">
    <location>
        <begin position="1285"/>
        <end position="1432"/>
    </location>
</feature>
<feature type="compositionally biased region" description="Gly residues" evidence="5">
    <location>
        <begin position="263"/>
        <end position="272"/>
    </location>
</feature>
<keyword evidence="3" id="KW-0496">Mitochondrion</keyword>
<comment type="subcellular location">
    <subcellularLocation>
        <location evidence="1">Mitochondrion outer membrane</location>
        <topology evidence="1">Single-pass membrane protein</topology>
    </subcellularLocation>
</comment>
<feature type="compositionally biased region" description="Low complexity" evidence="5">
    <location>
        <begin position="574"/>
        <end position="583"/>
    </location>
</feature>
<gene>
    <name evidence="7" type="ORF">ACHAW5_003075</name>
</gene>
<keyword evidence="8" id="KW-1185">Reference proteome</keyword>
<dbReference type="Proteomes" id="UP001530315">
    <property type="component" value="Unassembled WGS sequence"/>
</dbReference>
<dbReference type="GO" id="GO:0005524">
    <property type="term" value="F:ATP binding"/>
    <property type="evidence" value="ECO:0007669"/>
    <property type="project" value="UniProtKB-KW"/>
</dbReference>
<dbReference type="PANTHER" id="PTHR45644">
    <property type="entry name" value="AAA ATPASE, PUTATIVE (AFU_ORTHOLOGUE AFUA_2G12920)-RELATED-RELATED"/>
    <property type="match status" value="1"/>
</dbReference>
<dbReference type="Pfam" id="PF00004">
    <property type="entry name" value="AAA"/>
    <property type="match status" value="1"/>
</dbReference>
<keyword evidence="2" id="KW-0547">Nucleotide-binding</keyword>
<dbReference type="InterPro" id="IPR051701">
    <property type="entry name" value="Mito_OM_Translocase_MSP1"/>
</dbReference>
<name>A0ABD3MH93_9STRA</name>
<proteinExistence type="predicted"/>
<feature type="compositionally biased region" description="Low complexity" evidence="5">
    <location>
        <begin position="36"/>
        <end position="45"/>
    </location>
</feature>
<feature type="compositionally biased region" description="Basic and acidic residues" evidence="5">
    <location>
        <begin position="113"/>
        <end position="122"/>
    </location>
</feature>
<comment type="caution">
    <text evidence="7">The sequence shown here is derived from an EMBL/GenBank/DDBJ whole genome shotgun (WGS) entry which is preliminary data.</text>
</comment>
<feature type="compositionally biased region" description="Low complexity" evidence="5">
    <location>
        <begin position="167"/>
        <end position="176"/>
    </location>
</feature>
<evidence type="ECO:0000256" key="4">
    <source>
        <dbReference type="ARBA" id="ARBA00022840"/>
    </source>
</evidence>
<feature type="region of interest" description="Disordered" evidence="5">
    <location>
        <begin position="91"/>
        <end position="138"/>
    </location>
</feature>
<keyword evidence="3" id="KW-0472">Membrane</keyword>
<evidence type="ECO:0000313" key="7">
    <source>
        <dbReference type="EMBL" id="KAL3761527.1"/>
    </source>
</evidence>
<feature type="region of interest" description="Disordered" evidence="5">
    <location>
        <begin position="853"/>
        <end position="988"/>
    </location>
</feature>
<reference evidence="7 8" key="1">
    <citation type="submission" date="2024-10" db="EMBL/GenBank/DDBJ databases">
        <title>Updated reference genomes for cyclostephanoid diatoms.</title>
        <authorList>
            <person name="Roberts W.R."/>
            <person name="Alverson A.J."/>
        </authorList>
    </citation>
    <scope>NUCLEOTIDE SEQUENCE [LARGE SCALE GENOMIC DNA]</scope>
    <source>
        <strain evidence="7 8">AJA276-08</strain>
    </source>
</reference>
<feature type="compositionally biased region" description="Polar residues" evidence="5">
    <location>
        <begin position="871"/>
        <end position="883"/>
    </location>
</feature>
<feature type="region of interest" description="Disordered" evidence="5">
    <location>
        <begin position="1002"/>
        <end position="1021"/>
    </location>
</feature>
<dbReference type="GO" id="GO:0005741">
    <property type="term" value="C:mitochondrial outer membrane"/>
    <property type="evidence" value="ECO:0007669"/>
    <property type="project" value="UniProtKB-SubCell"/>
</dbReference>
<dbReference type="InterPro" id="IPR027417">
    <property type="entry name" value="P-loop_NTPase"/>
</dbReference>
<feature type="region of interest" description="Disordered" evidence="5">
    <location>
        <begin position="548"/>
        <end position="635"/>
    </location>
</feature>
<dbReference type="InterPro" id="IPR041569">
    <property type="entry name" value="AAA_lid_3"/>
</dbReference>
<dbReference type="InterPro" id="IPR003593">
    <property type="entry name" value="AAA+_ATPase"/>
</dbReference>
<dbReference type="Pfam" id="PF17862">
    <property type="entry name" value="AAA_lid_3"/>
    <property type="match status" value="1"/>
</dbReference>
<feature type="region of interest" description="Disordered" evidence="5">
    <location>
        <begin position="226"/>
        <end position="311"/>
    </location>
</feature>
<protein>
    <recommendedName>
        <fullName evidence="6">AAA+ ATPase domain-containing protein</fullName>
    </recommendedName>
</protein>
<organism evidence="7 8">
    <name type="scientific">Stephanodiscus triporus</name>
    <dbReference type="NCBI Taxonomy" id="2934178"/>
    <lineage>
        <taxon>Eukaryota</taxon>
        <taxon>Sar</taxon>
        <taxon>Stramenopiles</taxon>
        <taxon>Ochrophyta</taxon>
        <taxon>Bacillariophyta</taxon>
        <taxon>Coscinodiscophyceae</taxon>
        <taxon>Thalassiosirophycidae</taxon>
        <taxon>Stephanodiscales</taxon>
        <taxon>Stephanodiscaceae</taxon>
        <taxon>Stephanodiscus</taxon>
    </lineage>
</organism>
<feature type="compositionally biased region" description="Basic and acidic residues" evidence="5">
    <location>
        <begin position="913"/>
        <end position="925"/>
    </location>
</feature>
<keyword evidence="3" id="KW-1000">Mitochondrion outer membrane</keyword>
<dbReference type="InterPro" id="IPR003959">
    <property type="entry name" value="ATPase_AAA_core"/>
</dbReference>
<feature type="compositionally biased region" description="Low complexity" evidence="5">
    <location>
        <begin position="608"/>
        <end position="631"/>
    </location>
</feature>
<sequence length="1569" mass="168366">MLASAFRPILFLPPSPTRTGVSTSRDVVGGGGGGSSSSSSSSSSSAAAFLLPSPGGSASLRNVDVASRRRLDRRTMYHGLMAELGGGGSGAYGGHHQLRSDDDDGNGGVGGKKMAEGGSARDGKRRRKDNSVDSMIRRRYLDPDTARSLKGALGLACQPKWREKLAPTTTTAATAPVVGTRIDDDDDAAAKGEGGENEEDDDGGADVSAAALPSWWHRGGVCLFPQGDEASPTGGGRRWPTFRRSQSVVGGQDRQQQQQQWGMGSGDGGGPPQRGFFGPEQANDDENIHNNGATSSSSLSATNEKSSSSGWRCTMGMQETVAMALAHSLSCGLALIDDEALAGVRESVERSLAELVAAAAEDMPSTAMGDEGERGRGDGDDASVIAQHPPLPSIDPEELRNSALLGHLVRLANEGKLGRGGKVAKRSDTAESGSDDDLVGDANKGGGSFGRISHRMTRDMELGLDDPNDELAVESLRLMKEDEKHWFNYIDEKSIDHSTKNPLSLVLFLRCDSSPSILKSKSAVERLAQECVRKDGIHLVMLGGKGIDASTTSLPDKRGQAGSGGANGRMMNRQQSVLQQQQDGGEGGGSPFSFLSNFPPGSPEFNAGGQPQQPGGGSSFSANNANASGVNDPEGSRRFNIFLARTVDSTGKPQIMGTIASPQAGNLFPAILANMAKENLRKIQEDGIDEDNEEQARFVKQMEDLASQAQQHADQAGDNGNYGSAGDGALNAAFFNATITSPFGSEIFNRMNQQYGEDGSPAEQQFQPPQENVRRAIQDAMSGVIQRLAQMSASASSNVQGMGSAGIPANVARAFSQVLTNESLRRGIAENLSRAAPALIDPRCQGVMLSVYVPPGPDHPNKGMMPGDQFKQGQTASPQIKTSQQQQQRQVAEKNDVPHGMGGWLNKILSSSDKGKNHNEVEDHSSLVPTVESDDCVTVDTSPSVLKGYEAEDKSSEEESSIDQQDASKPPKQSSLTKVKKSKRERTLDRAQTLAVAAAALAGAKKNRKEIKQPGVGNRPLRAKLTPEQKAERNLNRLQALCRRIPLPAPLDPVRLRSWDAWADREEGSVIFRSNKRTLSSHLSRRNLTIDSKSGTKGAGIVLRQMMSVRDISEEEMEDVIKCAVEIEAGKSQRHQESPWGVTKQTSFVKTTLATDKSLVNFLHDNTTTAGTDCVPMTTQSIHPNSLESALSLICGVSPAPGSHGSMSSSSGGVLASHRTKEDLMALAQDKHERALIPNCVLPQDIGVTYDMIGGLDEVKELLRQSITYPLKFPHLYSEGIAREAVKGVLLFGPPGTGKTMLAKAVATEGGASFLSVDASSVENKWLGESEKNAKAVFTLARRLAPCVIFIDEVDSLLSSREGSSDDSAHGTLTSVKTTMMSEWDGLNSGTNGKGDAGSDRVVVIGSTNRPFDLDEAVLRRFPRRILVDLPDLDTRREILEVTLAENRLGPDVNLTKIAERLEGYTGSDLKEVCREAVVQISHEQARMLDRGELLDEDDEEYLETARSGFQMLRPVTMKDFDSAMHKLKRSVSETGRELAKVWNWNDEYGEIKKTNKREVLPQMMNMFL</sequence>
<accession>A0ABD3MH93</accession>
<dbReference type="Gene3D" id="3.40.50.300">
    <property type="entry name" value="P-loop containing nucleotide triphosphate hydrolases"/>
    <property type="match status" value="1"/>
</dbReference>
<evidence type="ECO:0000256" key="1">
    <source>
        <dbReference type="ARBA" id="ARBA00004572"/>
    </source>
</evidence>
<feature type="compositionally biased region" description="Low complexity" evidence="5">
    <location>
        <begin position="246"/>
        <end position="262"/>
    </location>
</feature>
<evidence type="ECO:0000259" key="6">
    <source>
        <dbReference type="SMART" id="SM00382"/>
    </source>
</evidence>
<dbReference type="EMBL" id="JALLAZ020001850">
    <property type="protein sequence ID" value="KAL3761527.1"/>
    <property type="molecule type" value="Genomic_DNA"/>
</dbReference>
<dbReference type="SMART" id="SM00382">
    <property type="entry name" value="AAA"/>
    <property type="match status" value="1"/>
</dbReference>
<feature type="compositionally biased region" description="Basic and acidic residues" evidence="5">
    <location>
        <begin position="129"/>
        <end position="138"/>
    </location>
</feature>
<feature type="region of interest" description="Disordered" evidence="5">
    <location>
        <begin position="167"/>
        <end position="207"/>
    </location>
</feature>
<evidence type="ECO:0000256" key="3">
    <source>
        <dbReference type="ARBA" id="ARBA00022787"/>
    </source>
</evidence>